<dbReference type="AlphaFoldDB" id="A0A814NN13"/>
<accession>A0A814NN13</accession>
<evidence type="ECO:0000313" key="3">
    <source>
        <dbReference type="Proteomes" id="UP000663828"/>
    </source>
</evidence>
<evidence type="ECO:0000256" key="1">
    <source>
        <dbReference type="SAM" id="MobiDB-lite"/>
    </source>
</evidence>
<feature type="region of interest" description="Disordered" evidence="1">
    <location>
        <begin position="86"/>
        <end position="125"/>
    </location>
</feature>
<gene>
    <name evidence="2" type="ORF">XAT740_LOCUS18094</name>
</gene>
<dbReference type="EMBL" id="CAJNOR010001198">
    <property type="protein sequence ID" value="CAF1096004.1"/>
    <property type="molecule type" value="Genomic_DNA"/>
</dbReference>
<name>A0A814NN13_ADIRI</name>
<evidence type="ECO:0000313" key="2">
    <source>
        <dbReference type="EMBL" id="CAF1096004.1"/>
    </source>
</evidence>
<comment type="caution">
    <text evidence="2">The sequence shown here is derived from an EMBL/GenBank/DDBJ whole genome shotgun (WGS) entry which is preliminary data.</text>
</comment>
<keyword evidence="3" id="KW-1185">Reference proteome</keyword>
<protein>
    <submittedName>
        <fullName evidence="2">Uncharacterized protein</fullName>
    </submittedName>
</protein>
<dbReference type="Proteomes" id="UP000663828">
    <property type="component" value="Unassembled WGS sequence"/>
</dbReference>
<proteinExistence type="predicted"/>
<reference evidence="2" key="1">
    <citation type="submission" date="2021-02" db="EMBL/GenBank/DDBJ databases">
        <authorList>
            <person name="Nowell W R."/>
        </authorList>
    </citation>
    <scope>NUCLEOTIDE SEQUENCE</scope>
</reference>
<feature type="compositionally biased region" description="Polar residues" evidence="1">
    <location>
        <begin position="86"/>
        <end position="105"/>
    </location>
</feature>
<organism evidence="2 3">
    <name type="scientific">Adineta ricciae</name>
    <name type="common">Rotifer</name>
    <dbReference type="NCBI Taxonomy" id="249248"/>
    <lineage>
        <taxon>Eukaryota</taxon>
        <taxon>Metazoa</taxon>
        <taxon>Spiralia</taxon>
        <taxon>Gnathifera</taxon>
        <taxon>Rotifera</taxon>
        <taxon>Eurotatoria</taxon>
        <taxon>Bdelloidea</taxon>
        <taxon>Adinetida</taxon>
        <taxon>Adinetidae</taxon>
        <taxon>Adineta</taxon>
    </lineage>
</organism>
<sequence length="342" mass="39595">MAENNCKSLNNILSTLTNNLSQAPSPTYFETRRDELHHELAMHWPFQTDAPNSSYVAPTISKSTAQSSIYDGATPNEKDSIHRTVSYSPSANLPSTNPTGLSSKQIEMKTSVKPSTSEESMSERDQHIGWNLKAQQGVITYQLPDNLPDGVALHNKLQKLMKTNTIYLNDRKFWTVLENRFKLLQKQNFQGNMQRLRQFQQNYEQELVSKGVIPSTTEQVIKQYGEQQHVQVTTNNIDAQILQRKKCSIDYYRLKKPIEELEPFESDNVHPRFHEIFTDHQFQSKSGKEQGEKFENNLHKSQLRVKTIFPKLNQRDLIRQELNTIKTSEGLYSYSNRFVKQL</sequence>